<sequence>MSKRIVLISCVSQKLSHRAKAKNLYTSMLFKLNLKYANTLEPDGIYILSAKHGLLSLEQEIDPYEQTLNNMRTAEVKMWANKVINQISAIVSLEEDEFIFLAGDKYRKYLLPQIKNARIPLKGLRIGEQLHRLKELIDE</sequence>
<keyword evidence="3" id="KW-1185">Reference proteome</keyword>
<reference evidence="2 3" key="1">
    <citation type="submission" date="2019-03" db="EMBL/GenBank/DDBJ databases">
        <title>Genomic Encyclopedia of Type Strains, Phase IV (KMG-IV): sequencing the most valuable type-strain genomes for metagenomic binning, comparative biology and taxonomic classification.</title>
        <authorList>
            <person name="Goeker M."/>
        </authorList>
    </citation>
    <scope>NUCLEOTIDE SEQUENCE [LARGE SCALE GENOMIC DNA]</scope>
    <source>
        <strain evidence="2 3">DSM 18577</strain>
    </source>
</reference>
<comment type="caution">
    <text evidence="2">The sequence shown here is derived from an EMBL/GenBank/DDBJ whole genome shotgun (WGS) entry which is preliminary data.</text>
</comment>
<dbReference type="InterPro" id="IPR049251">
    <property type="entry name" value="DUF6884"/>
</dbReference>
<feature type="domain" description="DUF6884" evidence="1">
    <location>
        <begin position="5"/>
        <end position="135"/>
    </location>
</feature>
<evidence type="ECO:0000259" key="1">
    <source>
        <dbReference type="Pfam" id="PF21818"/>
    </source>
</evidence>
<proteinExistence type="predicted"/>
<dbReference type="Pfam" id="PF21818">
    <property type="entry name" value="DUF6884"/>
    <property type="match status" value="1"/>
</dbReference>
<accession>A0A4R1JA43</accession>
<dbReference type="Proteomes" id="UP000295565">
    <property type="component" value="Unassembled WGS sequence"/>
</dbReference>
<dbReference type="OrthoDB" id="2866199at2"/>
<name>A0A4R1JA43_9GAMM</name>
<dbReference type="RefSeq" id="WP_131913316.1">
    <property type="nucleotide sequence ID" value="NZ_OU594967.1"/>
</dbReference>
<evidence type="ECO:0000313" key="2">
    <source>
        <dbReference type="EMBL" id="TCK47505.1"/>
    </source>
</evidence>
<organism evidence="2 3">
    <name type="scientific">Celerinatantimonas diazotrophica</name>
    <dbReference type="NCBI Taxonomy" id="412034"/>
    <lineage>
        <taxon>Bacteria</taxon>
        <taxon>Pseudomonadati</taxon>
        <taxon>Pseudomonadota</taxon>
        <taxon>Gammaproteobacteria</taxon>
        <taxon>Celerinatantimonadaceae</taxon>
        <taxon>Celerinatantimonas</taxon>
    </lineage>
</organism>
<evidence type="ECO:0000313" key="3">
    <source>
        <dbReference type="Proteomes" id="UP000295565"/>
    </source>
</evidence>
<dbReference type="EMBL" id="SMGD01000014">
    <property type="protein sequence ID" value="TCK47505.1"/>
    <property type="molecule type" value="Genomic_DNA"/>
</dbReference>
<dbReference type="AlphaFoldDB" id="A0A4R1JA43"/>
<gene>
    <name evidence="2" type="ORF">EV690_2535</name>
</gene>
<protein>
    <recommendedName>
        <fullName evidence="1">DUF6884 domain-containing protein</fullName>
    </recommendedName>
</protein>